<evidence type="ECO:0000256" key="1">
    <source>
        <dbReference type="SAM" id="MobiDB-lite"/>
    </source>
</evidence>
<dbReference type="Proteomes" id="UP001382455">
    <property type="component" value="Unassembled WGS sequence"/>
</dbReference>
<name>A0ABU8ET82_9GAMM</name>
<feature type="region of interest" description="Disordered" evidence="1">
    <location>
        <begin position="140"/>
        <end position="159"/>
    </location>
</feature>
<accession>A0ABU8ET82</accession>
<organism evidence="3 4">
    <name type="scientific">Pseudoalteromonas spongiae</name>
    <dbReference type="NCBI Taxonomy" id="298657"/>
    <lineage>
        <taxon>Bacteria</taxon>
        <taxon>Pseudomonadati</taxon>
        <taxon>Pseudomonadota</taxon>
        <taxon>Gammaproteobacteria</taxon>
        <taxon>Alteromonadales</taxon>
        <taxon>Pseudoalteromonadaceae</taxon>
        <taxon>Pseudoalteromonas</taxon>
    </lineage>
</organism>
<dbReference type="EMBL" id="JBAWKS010000001">
    <property type="protein sequence ID" value="MEI4549985.1"/>
    <property type="molecule type" value="Genomic_DNA"/>
</dbReference>
<dbReference type="NCBIfam" id="NF033768">
    <property type="entry name" value="myxo_SS_tail"/>
    <property type="match status" value="1"/>
</dbReference>
<protein>
    <submittedName>
        <fullName evidence="3">AgmX/PglI C-terminal domain-containing protein</fullName>
    </submittedName>
</protein>
<keyword evidence="4" id="KW-1185">Reference proteome</keyword>
<proteinExistence type="predicted"/>
<feature type="region of interest" description="Disordered" evidence="1">
    <location>
        <begin position="70"/>
        <end position="110"/>
    </location>
</feature>
<comment type="caution">
    <text evidence="3">The sequence shown here is derived from an EMBL/GenBank/DDBJ whole genome shotgun (WGS) entry which is preliminary data.</text>
</comment>
<feature type="compositionally biased region" description="Polar residues" evidence="1">
    <location>
        <begin position="140"/>
        <end position="149"/>
    </location>
</feature>
<keyword evidence="2" id="KW-1133">Transmembrane helix</keyword>
<feature type="transmembrane region" description="Helical" evidence="2">
    <location>
        <begin position="20"/>
        <end position="39"/>
    </location>
</feature>
<evidence type="ECO:0000256" key="2">
    <source>
        <dbReference type="SAM" id="Phobius"/>
    </source>
</evidence>
<evidence type="ECO:0000313" key="4">
    <source>
        <dbReference type="Proteomes" id="UP001382455"/>
    </source>
</evidence>
<keyword evidence="2" id="KW-0472">Membrane</keyword>
<dbReference type="RefSeq" id="WP_336435340.1">
    <property type="nucleotide sequence ID" value="NZ_JBAWKS010000001.1"/>
</dbReference>
<evidence type="ECO:0000313" key="3">
    <source>
        <dbReference type="EMBL" id="MEI4549985.1"/>
    </source>
</evidence>
<reference evidence="3 4" key="1">
    <citation type="submission" date="2023-12" db="EMBL/GenBank/DDBJ databases">
        <title>Friends and Foes: Symbiotic and Algicidal bacterial influence on Karenia brevis blooms.</title>
        <authorList>
            <person name="Fei C."/>
            <person name="Mohamed A.R."/>
            <person name="Booker A."/>
            <person name="Arshad M."/>
            <person name="Klass S."/>
            <person name="Ahn S."/>
            <person name="Gilbert P.M."/>
            <person name="Heil C.A."/>
            <person name="Martinez J.M."/>
            <person name="Amin S.A."/>
        </authorList>
    </citation>
    <scope>NUCLEOTIDE SEQUENCE [LARGE SCALE GENOMIC DNA]</scope>
    <source>
        <strain evidence="3 4">CE15</strain>
    </source>
</reference>
<gene>
    <name evidence="3" type="ORF">WAE96_09930</name>
</gene>
<dbReference type="InterPro" id="IPR049806">
    <property type="entry name" value="MasK-like_C"/>
</dbReference>
<keyword evidence="2" id="KW-0812">Transmembrane</keyword>
<sequence>MTSATVNTHFELYNNSDNRLFTRLTYGFLVCTLVFAAIVKITELPELTKAQKAKIPPSLTRVIERVKVEPKPEKPKPEVKPIEQKPEPVKEVKPEVKAEVKPKTPTKRALEKAKEEASRAGLVALADDLAALRDDFKLTPSTQPMTNAQAKRKTVKSEDVRVKANATQPLNIAGEQQAKANVQALADKSLVALGDEVVAETGGYQSDVTASESISEEALEQRKVEAIRAVLDKNQGAFYTLYRRALRKNPSLQGKVTVEIVVAGNGQVKDCQILSSDLNDAELERKLVNRIRMINFGSELVSETKLNYSFNFLPF</sequence>